<proteinExistence type="predicted"/>
<protein>
    <submittedName>
        <fullName evidence="1">Uncharacterized protein</fullName>
    </submittedName>
</protein>
<sequence>MSDSPCSAHCPLPSGLGPLELSLPFRLLGLCLRLRVVLSGSCPGGR</sequence>
<reference evidence="1 2" key="1">
    <citation type="submission" date="2021-05" db="EMBL/GenBank/DDBJ databases">
        <title>Direct Submission.</title>
        <authorList>
            <person name="Li K."/>
            <person name="Gao J."/>
        </authorList>
    </citation>
    <scope>NUCLEOTIDE SEQUENCE [LARGE SCALE GENOMIC DNA]</scope>
    <source>
        <strain evidence="1 2">Mg02</strain>
    </source>
</reference>
<dbReference type="EMBL" id="CP074133">
    <property type="protein sequence ID" value="QUX22824.1"/>
    <property type="molecule type" value="Genomic_DNA"/>
</dbReference>
<accession>A0ABX8BL77</accession>
<evidence type="ECO:0000313" key="2">
    <source>
        <dbReference type="Proteomes" id="UP000676079"/>
    </source>
</evidence>
<organism evidence="1 2">
    <name type="scientific">Nocardiopsis changdeensis</name>
    <dbReference type="NCBI Taxonomy" id="2831969"/>
    <lineage>
        <taxon>Bacteria</taxon>
        <taxon>Bacillati</taxon>
        <taxon>Actinomycetota</taxon>
        <taxon>Actinomycetes</taxon>
        <taxon>Streptosporangiales</taxon>
        <taxon>Nocardiopsidaceae</taxon>
        <taxon>Nocardiopsis</taxon>
    </lineage>
</organism>
<dbReference type="Proteomes" id="UP000676079">
    <property type="component" value="Chromosome"/>
</dbReference>
<gene>
    <name evidence="1" type="ORF">KGD84_31910</name>
</gene>
<name>A0ABX8BL77_9ACTN</name>
<dbReference type="RefSeq" id="WP_220564036.1">
    <property type="nucleotide sequence ID" value="NZ_CP074133.1"/>
</dbReference>
<keyword evidence="2" id="KW-1185">Reference proteome</keyword>
<evidence type="ECO:0000313" key="1">
    <source>
        <dbReference type="EMBL" id="QUX22824.1"/>
    </source>
</evidence>